<dbReference type="Proteomes" id="UP000594263">
    <property type="component" value="Unplaced"/>
</dbReference>
<name>A0A7N0VIG7_KALFE</name>
<organism evidence="2 3">
    <name type="scientific">Kalanchoe fedtschenkoi</name>
    <name type="common">Lavender scallops</name>
    <name type="synonym">South American air plant</name>
    <dbReference type="NCBI Taxonomy" id="63787"/>
    <lineage>
        <taxon>Eukaryota</taxon>
        <taxon>Viridiplantae</taxon>
        <taxon>Streptophyta</taxon>
        <taxon>Embryophyta</taxon>
        <taxon>Tracheophyta</taxon>
        <taxon>Spermatophyta</taxon>
        <taxon>Magnoliopsida</taxon>
        <taxon>eudicotyledons</taxon>
        <taxon>Gunneridae</taxon>
        <taxon>Pentapetalae</taxon>
        <taxon>Saxifragales</taxon>
        <taxon>Crassulaceae</taxon>
        <taxon>Kalanchoe</taxon>
    </lineage>
</organism>
<dbReference type="OMA" id="RYACAGD"/>
<keyword evidence="3" id="KW-1185">Reference proteome</keyword>
<dbReference type="AlphaFoldDB" id="A0A7N0VIG7"/>
<sequence length="206" mass="22977">MLLAVEGGGFFSSSATGYSKGLSLLFLGQKKEDKSTPMRVLPRNQYQLVDEDCEPDIQLASSKHHFARGCVSFVCFGRASTGLDSSQLKVGPTQQQGIRTVPPASINGKDESTIIRKENDSRKSDLKSSLRKRSKSIPRCKDNLQCEELFHKYLDDTCSNGRRSIQWTDVCGRELVEIREFIPSEVGGSDDELDYGNVRTCLCRIM</sequence>
<proteinExistence type="predicted"/>
<protein>
    <submittedName>
        <fullName evidence="2">Uncharacterized protein</fullName>
    </submittedName>
</protein>
<dbReference type="PANTHER" id="PTHR33401:SF3">
    <property type="entry name" value="LOW AFFINITY POTASSIUM TRANSPORT SYSTEM PROTEIN"/>
    <property type="match status" value="1"/>
</dbReference>
<dbReference type="Gramene" id="Kaladp0891s0001.1.v1.1">
    <property type="protein sequence ID" value="Kaladp0891s0001.1.v1.1"/>
    <property type="gene ID" value="Kaladp0891s0001.v1.1"/>
</dbReference>
<dbReference type="EnsemblPlants" id="Kaladp0891s0001.1.v1.1">
    <property type="protein sequence ID" value="Kaladp0891s0001.1.v1.1"/>
    <property type="gene ID" value="Kaladp0891s0001.v1.1"/>
</dbReference>
<feature type="compositionally biased region" description="Polar residues" evidence="1">
    <location>
        <begin position="85"/>
        <end position="98"/>
    </location>
</feature>
<evidence type="ECO:0000313" key="3">
    <source>
        <dbReference type="Proteomes" id="UP000594263"/>
    </source>
</evidence>
<evidence type="ECO:0000313" key="2">
    <source>
        <dbReference type="EnsemblPlants" id="Kaladp0891s0001.1.v1.1"/>
    </source>
</evidence>
<feature type="region of interest" description="Disordered" evidence="1">
    <location>
        <begin position="85"/>
        <end position="108"/>
    </location>
</feature>
<dbReference type="PANTHER" id="PTHR33401">
    <property type="entry name" value="LIGHT-HARVESTING COMPLEX-LIKE PROTEIN OHP2, CHLOROPLASTIC"/>
    <property type="match status" value="1"/>
</dbReference>
<reference evidence="2" key="1">
    <citation type="submission" date="2021-01" db="UniProtKB">
        <authorList>
            <consortium name="EnsemblPlants"/>
        </authorList>
    </citation>
    <scope>IDENTIFICATION</scope>
</reference>
<accession>A0A7N0VIG7</accession>
<evidence type="ECO:0000256" key="1">
    <source>
        <dbReference type="SAM" id="MobiDB-lite"/>
    </source>
</evidence>